<dbReference type="InterPro" id="IPR003660">
    <property type="entry name" value="HAMP_dom"/>
</dbReference>
<keyword evidence="14" id="KW-1185">Reference proteome</keyword>
<gene>
    <name evidence="13" type="ORF">HIV01_003275</name>
</gene>
<evidence type="ECO:0000313" key="14">
    <source>
        <dbReference type="Proteomes" id="UP000663400"/>
    </source>
</evidence>
<evidence type="ECO:0000256" key="1">
    <source>
        <dbReference type="ARBA" id="ARBA00000085"/>
    </source>
</evidence>
<evidence type="ECO:0000256" key="9">
    <source>
        <dbReference type="ARBA" id="ARBA00023012"/>
    </source>
</evidence>
<accession>A0ABX7RF60</accession>
<keyword evidence="8 10" id="KW-1133">Transmembrane helix</keyword>
<comment type="catalytic activity">
    <reaction evidence="1">
        <text>ATP + protein L-histidine = ADP + protein N-phospho-L-histidine.</text>
        <dbReference type="EC" id="2.7.13.3"/>
    </reaction>
</comment>
<dbReference type="InterPro" id="IPR050428">
    <property type="entry name" value="TCS_sensor_his_kinase"/>
</dbReference>
<evidence type="ECO:0000256" key="8">
    <source>
        <dbReference type="ARBA" id="ARBA00022989"/>
    </source>
</evidence>
<protein>
    <recommendedName>
        <fullName evidence="3">histidine kinase</fullName>
        <ecNumber evidence="3">2.7.13.3</ecNumber>
    </recommendedName>
</protein>
<dbReference type="SUPFAM" id="SSF55874">
    <property type="entry name" value="ATPase domain of HSP90 chaperone/DNA topoisomerase II/histidine kinase"/>
    <property type="match status" value="1"/>
</dbReference>
<dbReference type="InterPro" id="IPR005467">
    <property type="entry name" value="His_kinase_dom"/>
</dbReference>
<evidence type="ECO:0000256" key="4">
    <source>
        <dbReference type="ARBA" id="ARBA00022553"/>
    </source>
</evidence>
<evidence type="ECO:0000256" key="10">
    <source>
        <dbReference type="SAM" id="Phobius"/>
    </source>
</evidence>
<dbReference type="InterPro" id="IPR003594">
    <property type="entry name" value="HATPase_dom"/>
</dbReference>
<evidence type="ECO:0000256" key="2">
    <source>
        <dbReference type="ARBA" id="ARBA00004370"/>
    </source>
</evidence>
<sequence length="424" mass="46534">MSTPRSGLRRRILLGLIGYVVVLTVAVILHGFLVNEHAEQLVWQSLLNAELDHIGELSQKDPDYHWVDTSNIALFDGRNPADIPSALRSLEPGVHDDVMLDGVERVVLVREQDGRRMMLALDITDLEQREFDMSLTVIGSAVTMIVLLGIAIAWSVNRLVRPLSNVAQDIARLQPDQPGQRIVVPESASAELVVIADALNDYLQRNDRFVERERTFIDSASHELRTPIAVIAGATEIALQQADVPAGTRGQLNRIQRTARDVEQLISLLLVLAKDPARLARVSDHVELDQLLPEIVDDHRHLTQDKDLALTVSALQPSQILAPLPIVQAAIGNLLRNAIEHSDRGEISIRLEAPATVVIDDPGHGMTPEEISEIYARLARGGGERQGGGIGLDLISRLCEHLGWKLDIASDTGHGTTTTLRFVA</sequence>
<evidence type="ECO:0000256" key="7">
    <source>
        <dbReference type="ARBA" id="ARBA00022777"/>
    </source>
</evidence>
<dbReference type="Pfam" id="PF00512">
    <property type="entry name" value="HisKA"/>
    <property type="match status" value="1"/>
</dbReference>
<dbReference type="EC" id="2.7.13.3" evidence="3"/>
<dbReference type="InterPro" id="IPR036890">
    <property type="entry name" value="HATPase_C_sf"/>
</dbReference>
<dbReference type="CDD" id="cd00082">
    <property type="entry name" value="HisKA"/>
    <property type="match status" value="1"/>
</dbReference>
<dbReference type="SUPFAM" id="SSF47384">
    <property type="entry name" value="Homodimeric domain of signal transducing histidine kinase"/>
    <property type="match status" value="1"/>
</dbReference>
<dbReference type="PROSITE" id="PS50109">
    <property type="entry name" value="HIS_KIN"/>
    <property type="match status" value="1"/>
</dbReference>
<dbReference type="Gene3D" id="3.30.565.10">
    <property type="entry name" value="Histidine kinase-like ATPase, C-terminal domain"/>
    <property type="match status" value="1"/>
</dbReference>
<dbReference type="PANTHER" id="PTHR45436">
    <property type="entry name" value="SENSOR HISTIDINE KINASE YKOH"/>
    <property type="match status" value="1"/>
</dbReference>
<comment type="subcellular location">
    <subcellularLocation>
        <location evidence="2">Membrane</location>
    </subcellularLocation>
</comment>
<dbReference type="PANTHER" id="PTHR45436:SF16">
    <property type="entry name" value="HISTIDINE KINASE"/>
    <property type="match status" value="1"/>
</dbReference>
<organism evidence="13 14">
    <name type="scientific">Lysobacter arenosi</name>
    <dbReference type="NCBI Taxonomy" id="2795387"/>
    <lineage>
        <taxon>Bacteria</taxon>
        <taxon>Pseudomonadati</taxon>
        <taxon>Pseudomonadota</taxon>
        <taxon>Gammaproteobacteria</taxon>
        <taxon>Lysobacterales</taxon>
        <taxon>Lysobacteraceae</taxon>
        <taxon>Lysobacter</taxon>
    </lineage>
</organism>
<dbReference type="InterPro" id="IPR003661">
    <property type="entry name" value="HisK_dim/P_dom"/>
</dbReference>
<feature type="transmembrane region" description="Helical" evidence="10">
    <location>
        <begin position="12"/>
        <end position="33"/>
    </location>
</feature>
<evidence type="ECO:0000313" key="13">
    <source>
        <dbReference type="EMBL" id="QSX75567.1"/>
    </source>
</evidence>
<keyword evidence="10" id="KW-0472">Membrane</keyword>
<dbReference type="EMBL" id="CP071517">
    <property type="protein sequence ID" value="QSX75567.1"/>
    <property type="molecule type" value="Genomic_DNA"/>
</dbReference>
<dbReference type="RefSeq" id="WP_200604923.1">
    <property type="nucleotide sequence ID" value="NZ_CP071517.1"/>
</dbReference>
<feature type="domain" description="Histidine kinase" evidence="11">
    <location>
        <begin position="219"/>
        <end position="424"/>
    </location>
</feature>
<evidence type="ECO:0000259" key="11">
    <source>
        <dbReference type="PROSITE" id="PS50109"/>
    </source>
</evidence>
<evidence type="ECO:0000256" key="5">
    <source>
        <dbReference type="ARBA" id="ARBA00022679"/>
    </source>
</evidence>
<keyword evidence="4" id="KW-0597">Phosphoprotein</keyword>
<feature type="domain" description="HAMP" evidence="12">
    <location>
        <begin position="157"/>
        <end position="211"/>
    </location>
</feature>
<dbReference type="Gene3D" id="1.10.287.130">
    <property type="match status" value="1"/>
</dbReference>
<dbReference type="SMART" id="SM00388">
    <property type="entry name" value="HisKA"/>
    <property type="match status" value="1"/>
</dbReference>
<keyword evidence="5" id="KW-0808">Transferase</keyword>
<keyword evidence="6 10" id="KW-0812">Transmembrane</keyword>
<keyword evidence="9" id="KW-0902">Two-component regulatory system</keyword>
<dbReference type="GO" id="GO:0016301">
    <property type="term" value="F:kinase activity"/>
    <property type="evidence" value="ECO:0007669"/>
    <property type="project" value="UniProtKB-KW"/>
</dbReference>
<dbReference type="SMART" id="SM00387">
    <property type="entry name" value="HATPase_c"/>
    <property type="match status" value="1"/>
</dbReference>
<evidence type="ECO:0000259" key="12">
    <source>
        <dbReference type="PROSITE" id="PS50885"/>
    </source>
</evidence>
<dbReference type="Pfam" id="PF02518">
    <property type="entry name" value="HATPase_c"/>
    <property type="match status" value="1"/>
</dbReference>
<dbReference type="Proteomes" id="UP000663400">
    <property type="component" value="Chromosome"/>
</dbReference>
<dbReference type="InterPro" id="IPR036097">
    <property type="entry name" value="HisK_dim/P_sf"/>
</dbReference>
<evidence type="ECO:0000256" key="3">
    <source>
        <dbReference type="ARBA" id="ARBA00012438"/>
    </source>
</evidence>
<feature type="transmembrane region" description="Helical" evidence="10">
    <location>
        <begin position="135"/>
        <end position="156"/>
    </location>
</feature>
<dbReference type="PROSITE" id="PS50885">
    <property type="entry name" value="HAMP"/>
    <property type="match status" value="1"/>
</dbReference>
<name>A0ABX7RF60_9GAMM</name>
<keyword evidence="7 13" id="KW-0418">Kinase</keyword>
<reference evidence="13 14" key="1">
    <citation type="submission" date="2021-02" db="EMBL/GenBank/DDBJ databases">
        <title>Lysobacter arenosi sp. nov., isolated from soil of gangwondo yeongwol, south Korea.</title>
        <authorList>
            <person name="Kim K.R."/>
            <person name="Kim K.H."/>
            <person name="Jeon C.O."/>
        </authorList>
    </citation>
    <scope>NUCLEOTIDE SEQUENCE [LARGE SCALE GENOMIC DNA]</scope>
    <source>
        <strain evidence="13 14">R7</strain>
    </source>
</reference>
<evidence type="ECO:0000256" key="6">
    <source>
        <dbReference type="ARBA" id="ARBA00022692"/>
    </source>
</evidence>
<proteinExistence type="predicted"/>